<dbReference type="EMBL" id="CP060695">
    <property type="protein sequence ID" value="QNM84872.1"/>
    <property type="molecule type" value="Genomic_DNA"/>
</dbReference>
<proteinExistence type="predicted"/>
<dbReference type="Proteomes" id="UP000515808">
    <property type="component" value="Chromosome"/>
</dbReference>
<evidence type="ECO:0000313" key="2">
    <source>
        <dbReference type="Proteomes" id="UP000515808"/>
    </source>
</evidence>
<name>A0A7G9L8C3_9FLAO</name>
<organism evidence="1 2">
    <name type="scientific">Polaribacter pectinis</name>
    <dbReference type="NCBI Taxonomy" id="2738844"/>
    <lineage>
        <taxon>Bacteria</taxon>
        <taxon>Pseudomonadati</taxon>
        <taxon>Bacteroidota</taxon>
        <taxon>Flavobacteriia</taxon>
        <taxon>Flavobacteriales</taxon>
        <taxon>Flavobacteriaceae</taxon>
    </lineage>
</organism>
<evidence type="ECO:0000313" key="1">
    <source>
        <dbReference type="EMBL" id="QNM84872.1"/>
    </source>
</evidence>
<dbReference type="AlphaFoldDB" id="A0A7G9L8C3"/>
<keyword evidence="2" id="KW-1185">Reference proteome</keyword>
<dbReference type="RefSeq" id="WP_187481792.1">
    <property type="nucleotide sequence ID" value="NZ_CP060695.1"/>
</dbReference>
<sequence>MKNTNALTCVTFLLLITFNYQTTFSQDIVALNTVTKLSSRSYAASNNIVLEAATLEDGKYTYDFKEKKILIEIKDGFYYEYHPKKEFIKARIDWLTKFKYKLTIVAIKKRGAPLKVGSILTAEIVKIKGDEYFYSSLLNNKKRKGSFKKVK</sequence>
<accession>A0A7G9L8C3</accession>
<protein>
    <submittedName>
        <fullName evidence="1">Uncharacterized protein</fullName>
    </submittedName>
</protein>
<gene>
    <name evidence="1" type="ORF">H9W90_11800</name>
</gene>
<dbReference type="KEGG" id="ppec:H9W90_11800"/>
<reference evidence="1 2" key="1">
    <citation type="submission" date="2020-08" db="EMBL/GenBank/DDBJ databases">
        <title>Polaribacter sp. L12M9 isolated from gut of the Korean scallop.</title>
        <authorList>
            <person name="Jeong Y.S."/>
        </authorList>
    </citation>
    <scope>NUCLEOTIDE SEQUENCE [LARGE SCALE GENOMIC DNA]</scope>
    <source>
        <strain evidence="1 2">L12M9</strain>
    </source>
</reference>